<dbReference type="GeneID" id="92814517"/>
<dbReference type="NCBIfam" id="TIGR03725">
    <property type="entry name" value="T6A_YeaZ"/>
    <property type="match status" value="1"/>
</dbReference>
<evidence type="ECO:0000313" key="3">
    <source>
        <dbReference type="EMBL" id="MDY5145888.1"/>
    </source>
</evidence>
<sequence length="238" mass="24738">MNILTIDTSDLSVVGLVRVEHFGNDGAAGQIATLAREVSPDSRHHAETLTPMVKAVLEAAGVERADAIVAGTGPGAFTGLRAGLVTARTLAFAWDVPLYGVSSLEVRALGTLREGATRALAVIDARRKELYVLSAEVAPAAQSAARGELTVTDGPRIIRPAEVPALRGEHTSVVVSHGDMYPELSGARVVECEPELMVARAGAKLAAGEALDTEPQYLRRPDIAQGVAQPAGSGYLGS</sequence>
<evidence type="ECO:0000313" key="2">
    <source>
        <dbReference type="EMBL" id="MDY5141268.1"/>
    </source>
</evidence>
<evidence type="ECO:0000313" key="4">
    <source>
        <dbReference type="Proteomes" id="UP001284901"/>
    </source>
</evidence>
<reference evidence="2 4" key="1">
    <citation type="submission" date="2023-10" db="EMBL/GenBank/DDBJ databases">
        <title>Whole Genome based description of the genera Actinobaculum and Actinotignum reveals a complex phylogenetic relationship within the species included in the genus Actinotignum.</title>
        <authorList>
            <person name="Jensen C.S."/>
            <person name="Dargis R."/>
            <person name="Kemp M."/>
            <person name="Christensen J.J."/>
        </authorList>
    </citation>
    <scope>NUCLEOTIDE SEQUENCE</scope>
    <source>
        <strain evidence="3 4">SLA_B089</strain>
        <strain evidence="2">SLA_B245</strain>
    </source>
</reference>
<organism evidence="2 5">
    <name type="scientific">Actinotignum timonense</name>
    <dbReference type="NCBI Taxonomy" id="1870995"/>
    <lineage>
        <taxon>Bacteria</taxon>
        <taxon>Bacillati</taxon>
        <taxon>Actinomycetota</taxon>
        <taxon>Actinomycetes</taxon>
        <taxon>Actinomycetales</taxon>
        <taxon>Actinomycetaceae</taxon>
        <taxon>Actinotignum</taxon>
    </lineage>
</organism>
<dbReference type="PANTHER" id="PTHR11735:SF11">
    <property type="entry name" value="TRNA THREONYLCARBAMOYLADENOSINE BIOSYNTHESIS PROTEIN TSAB"/>
    <property type="match status" value="1"/>
</dbReference>
<dbReference type="Pfam" id="PF00814">
    <property type="entry name" value="TsaD"/>
    <property type="match status" value="1"/>
</dbReference>
<dbReference type="GO" id="GO:0002949">
    <property type="term" value="P:tRNA threonylcarbamoyladenosine modification"/>
    <property type="evidence" value="ECO:0007669"/>
    <property type="project" value="InterPro"/>
</dbReference>
<dbReference type="RefSeq" id="WP_087070548.1">
    <property type="nucleotide sequence ID" value="NZ_CAUPFC010000014.1"/>
</dbReference>
<dbReference type="Gene3D" id="3.30.420.40">
    <property type="match status" value="2"/>
</dbReference>
<dbReference type="Proteomes" id="UP001288320">
    <property type="component" value="Unassembled WGS sequence"/>
</dbReference>
<accession>A0AAW9HEZ9</accession>
<dbReference type="EMBL" id="JAWNFV010000018">
    <property type="protein sequence ID" value="MDY5141268.1"/>
    <property type="molecule type" value="Genomic_DNA"/>
</dbReference>
<keyword evidence="2" id="KW-0808">Transferase</keyword>
<name>A0AAW9HEZ9_9ACTO</name>
<keyword evidence="4" id="KW-1185">Reference proteome</keyword>
<protein>
    <submittedName>
        <fullName evidence="2">tRNA (Adenosine(37)-N6)-threonylcarbamoyltransferase complex dimerization subunit type 1 TsaB</fullName>
        <ecNumber evidence="2">2.3.1.234</ecNumber>
    </submittedName>
</protein>
<dbReference type="Proteomes" id="UP001284901">
    <property type="component" value="Unassembled WGS sequence"/>
</dbReference>
<dbReference type="EC" id="2.3.1.234" evidence="2"/>
<comment type="caution">
    <text evidence="2">The sequence shown here is derived from an EMBL/GenBank/DDBJ whole genome shotgun (WGS) entry which is preliminary data.</text>
</comment>
<dbReference type="SUPFAM" id="SSF53067">
    <property type="entry name" value="Actin-like ATPase domain"/>
    <property type="match status" value="1"/>
</dbReference>
<evidence type="ECO:0000313" key="5">
    <source>
        <dbReference type="Proteomes" id="UP001288320"/>
    </source>
</evidence>
<dbReference type="InterPro" id="IPR043129">
    <property type="entry name" value="ATPase_NBD"/>
</dbReference>
<gene>
    <name evidence="2" type="primary">tsaB</name>
    <name evidence="2" type="ORF">R6G74_08120</name>
    <name evidence="3" type="ORF">R6P33_02460</name>
</gene>
<dbReference type="GO" id="GO:0061711">
    <property type="term" value="F:tRNA N(6)-L-threonylcarbamoyladenine synthase activity"/>
    <property type="evidence" value="ECO:0007669"/>
    <property type="project" value="UniProtKB-EC"/>
</dbReference>
<dbReference type="AlphaFoldDB" id="A0AAW9HEZ9"/>
<dbReference type="GO" id="GO:0005829">
    <property type="term" value="C:cytosol"/>
    <property type="evidence" value="ECO:0007669"/>
    <property type="project" value="TreeGrafter"/>
</dbReference>
<evidence type="ECO:0000259" key="1">
    <source>
        <dbReference type="Pfam" id="PF00814"/>
    </source>
</evidence>
<proteinExistence type="predicted"/>
<keyword evidence="2" id="KW-0012">Acyltransferase</keyword>
<dbReference type="InterPro" id="IPR000905">
    <property type="entry name" value="Gcp-like_dom"/>
</dbReference>
<dbReference type="EMBL" id="JAWNFY010000005">
    <property type="protein sequence ID" value="MDY5145888.1"/>
    <property type="molecule type" value="Genomic_DNA"/>
</dbReference>
<dbReference type="InterPro" id="IPR022496">
    <property type="entry name" value="T6A_TsaB"/>
</dbReference>
<feature type="domain" description="Gcp-like" evidence="1">
    <location>
        <begin position="42"/>
        <end position="134"/>
    </location>
</feature>
<dbReference type="PANTHER" id="PTHR11735">
    <property type="entry name" value="TRNA N6-ADENOSINE THREONYLCARBAMOYLTRANSFERASE"/>
    <property type="match status" value="1"/>
</dbReference>